<organism evidence="1 2">
    <name type="scientific">Dothidotthia symphoricarpi CBS 119687</name>
    <dbReference type="NCBI Taxonomy" id="1392245"/>
    <lineage>
        <taxon>Eukaryota</taxon>
        <taxon>Fungi</taxon>
        <taxon>Dikarya</taxon>
        <taxon>Ascomycota</taxon>
        <taxon>Pezizomycotina</taxon>
        <taxon>Dothideomycetes</taxon>
        <taxon>Pleosporomycetidae</taxon>
        <taxon>Pleosporales</taxon>
        <taxon>Dothidotthiaceae</taxon>
        <taxon>Dothidotthia</taxon>
    </lineage>
</organism>
<name>A0A6A6AJZ8_9PLEO</name>
<accession>A0A6A6AJZ8</accession>
<proteinExistence type="predicted"/>
<keyword evidence="2" id="KW-1185">Reference proteome</keyword>
<gene>
    <name evidence="1" type="ORF">P153DRAFT_212774</name>
</gene>
<dbReference type="EMBL" id="ML977503">
    <property type="protein sequence ID" value="KAF2131197.1"/>
    <property type="molecule type" value="Genomic_DNA"/>
</dbReference>
<dbReference type="AlphaFoldDB" id="A0A6A6AJZ8"/>
<dbReference type="GeneID" id="54403007"/>
<evidence type="ECO:0000313" key="1">
    <source>
        <dbReference type="EMBL" id="KAF2131197.1"/>
    </source>
</evidence>
<dbReference type="Proteomes" id="UP000799771">
    <property type="component" value="Unassembled WGS sequence"/>
</dbReference>
<reference evidence="1" key="1">
    <citation type="journal article" date="2020" name="Stud. Mycol.">
        <title>101 Dothideomycetes genomes: a test case for predicting lifestyles and emergence of pathogens.</title>
        <authorList>
            <person name="Haridas S."/>
            <person name="Albert R."/>
            <person name="Binder M."/>
            <person name="Bloem J."/>
            <person name="Labutti K."/>
            <person name="Salamov A."/>
            <person name="Andreopoulos B."/>
            <person name="Baker S."/>
            <person name="Barry K."/>
            <person name="Bills G."/>
            <person name="Bluhm B."/>
            <person name="Cannon C."/>
            <person name="Castanera R."/>
            <person name="Culley D."/>
            <person name="Daum C."/>
            <person name="Ezra D."/>
            <person name="Gonzalez J."/>
            <person name="Henrissat B."/>
            <person name="Kuo A."/>
            <person name="Liang C."/>
            <person name="Lipzen A."/>
            <person name="Lutzoni F."/>
            <person name="Magnuson J."/>
            <person name="Mondo S."/>
            <person name="Nolan M."/>
            <person name="Ohm R."/>
            <person name="Pangilinan J."/>
            <person name="Park H.-J."/>
            <person name="Ramirez L."/>
            <person name="Alfaro M."/>
            <person name="Sun H."/>
            <person name="Tritt A."/>
            <person name="Yoshinaga Y."/>
            <person name="Zwiers L.-H."/>
            <person name="Turgeon B."/>
            <person name="Goodwin S."/>
            <person name="Spatafora J."/>
            <person name="Crous P."/>
            <person name="Grigoriev I."/>
        </authorList>
    </citation>
    <scope>NUCLEOTIDE SEQUENCE</scope>
    <source>
        <strain evidence="1">CBS 119687</strain>
    </source>
</reference>
<sequence length="105" mass="11849">MPFSTQSNCRQASLPQWINQMLFTNSIESSAFRESYTFDPPEPSPQVITIHLSWLVYTSAQSPSTQTRMANKALVLCDGYVLPQRSVIIVSSPRTQTDKAHWDDA</sequence>
<dbReference type="RefSeq" id="XP_033525584.1">
    <property type="nucleotide sequence ID" value="XM_033662575.1"/>
</dbReference>
<evidence type="ECO:0000313" key="2">
    <source>
        <dbReference type="Proteomes" id="UP000799771"/>
    </source>
</evidence>
<protein>
    <submittedName>
        <fullName evidence="1">Uncharacterized protein</fullName>
    </submittedName>
</protein>